<comment type="subcellular location">
    <subcellularLocation>
        <location evidence="2">Endoplasmic reticulum membrane</location>
    </subcellularLocation>
</comment>
<dbReference type="STRING" id="29172.A0A0D8Y7X3"/>
<evidence type="ECO:0000256" key="8">
    <source>
        <dbReference type="ARBA" id="ARBA00022824"/>
    </source>
</evidence>
<dbReference type="SUPFAM" id="SSF64005">
    <property type="entry name" value="Undecaprenyl diphosphate synthase"/>
    <property type="match status" value="1"/>
</dbReference>
<evidence type="ECO:0000256" key="1">
    <source>
        <dbReference type="ARBA" id="ARBA00001946"/>
    </source>
</evidence>
<dbReference type="GO" id="GO:0045547">
    <property type="term" value="F:ditrans,polycis-polyprenyl diphosphate synthase [(2E,6E)-farnesyl diphosphate specific] activity"/>
    <property type="evidence" value="ECO:0007669"/>
    <property type="project" value="UniProtKB-EC"/>
</dbReference>
<dbReference type="Gene3D" id="3.40.1180.10">
    <property type="entry name" value="Decaprenyl diphosphate synthase-like"/>
    <property type="match status" value="1"/>
</dbReference>
<proteinExistence type="inferred from homology"/>
<comment type="similarity">
    <text evidence="4">Belongs to the UPP synthase family.</text>
</comment>
<comment type="catalytic activity">
    <reaction evidence="12">
        <text>n isopentenyl diphosphate + (2E,6E)-farnesyl diphosphate = a di-trans,poly-cis-polyprenyl diphosphate + n diphosphate</text>
        <dbReference type="Rhea" id="RHEA:53008"/>
        <dbReference type="Rhea" id="RHEA-COMP:19494"/>
        <dbReference type="ChEBI" id="CHEBI:33019"/>
        <dbReference type="ChEBI" id="CHEBI:128769"/>
        <dbReference type="ChEBI" id="CHEBI:136960"/>
        <dbReference type="ChEBI" id="CHEBI:175763"/>
        <dbReference type="EC" id="2.5.1.87"/>
    </reaction>
</comment>
<evidence type="ECO:0000256" key="2">
    <source>
        <dbReference type="ARBA" id="ARBA00004586"/>
    </source>
</evidence>
<sequence length="229" mass="25617">MGMIDIAWLCILAIRSVYWLVLHACNFLGYSTLWAKNEIKQRERNVINRLVKVPAHLAIVINGMQLNKATLSSFLDVCLDANLRRVTIYDAMNDYSDLVRDLTLFCTMKRIKLVAGCIESSADTFSYRLFVQLLTADSGRSVLVKACRELSSSTTPLSVTDIATHLASKYSLSDPDLLIQVGSIPTLSGYPPWCLRVTEIIPVQSLPCSRLALEDCLEVFGKREIRLGK</sequence>
<dbReference type="PANTHER" id="PTHR21528:SF0">
    <property type="entry name" value="DEHYDRODOLICHYL DIPHOSPHATE SYNTHASE COMPLEX SUBUNIT NUS1"/>
    <property type="match status" value="1"/>
</dbReference>
<reference evidence="14" key="2">
    <citation type="journal article" date="2016" name="Sci. Rep.">
        <title>Dictyocaulus viviparus genome, variome and transcriptome elucidate lungworm biology and support future intervention.</title>
        <authorList>
            <person name="McNulty S.N."/>
            <person name="Strube C."/>
            <person name="Rosa B.A."/>
            <person name="Martin J.C."/>
            <person name="Tyagi R."/>
            <person name="Choi Y.J."/>
            <person name="Wang Q."/>
            <person name="Hallsworth Pepin K."/>
            <person name="Zhang X."/>
            <person name="Ozersky P."/>
            <person name="Wilson R.K."/>
            <person name="Sternberg P.W."/>
            <person name="Gasser R.B."/>
            <person name="Mitreva M."/>
        </authorList>
    </citation>
    <scope>NUCLEOTIDE SEQUENCE [LARGE SCALE GENOMIC DNA]</scope>
    <source>
        <strain evidence="14">HannoverDv2000</strain>
    </source>
</reference>
<comment type="pathway">
    <text evidence="3">Protein modification; protein glycosylation.</text>
</comment>
<evidence type="ECO:0000256" key="4">
    <source>
        <dbReference type="ARBA" id="ARBA00005432"/>
    </source>
</evidence>
<evidence type="ECO:0000256" key="11">
    <source>
        <dbReference type="ARBA" id="ARBA00023136"/>
    </source>
</evidence>
<keyword evidence="6" id="KW-0808">Transferase</keyword>
<evidence type="ECO:0000256" key="7">
    <source>
        <dbReference type="ARBA" id="ARBA00022692"/>
    </source>
</evidence>
<dbReference type="OrthoDB" id="19639at2759"/>
<dbReference type="PANTHER" id="PTHR21528">
    <property type="entry name" value="DEHYDRODOLICHYL DIPHOSPHATE SYNTHASE COMPLEX SUBUNIT NUS1"/>
    <property type="match status" value="1"/>
</dbReference>
<protein>
    <recommendedName>
        <fullName evidence="5">ditrans,polycis-polyprenyl diphosphate synthase [(2E,6E)-farnesyldiphosphate specific]</fullName>
        <ecNumber evidence="5">2.5.1.87</ecNumber>
    </recommendedName>
</protein>
<dbReference type="Proteomes" id="UP000053766">
    <property type="component" value="Unassembled WGS sequence"/>
</dbReference>
<evidence type="ECO:0000256" key="12">
    <source>
        <dbReference type="ARBA" id="ARBA00047353"/>
    </source>
</evidence>
<gene>
    <name evidence="13" type="ORF">DICVIV_01678</name>
</gene>
<evidence type="ECO:0000256" key="5">
    <source>
        <dbReference type="ARBA" id="ARBA00012596"/>
    </source>
</evidence>
<evidence type="ECO:0000313" key="13">
    <source>
        <dbReference type="EMBL" id="KJH52099.1"/>
    </source>
</evidence>
<evidence type="ECO:0000256" key="10">
    <source>
        <dbReference type="ARBA" id="ARBA00022989"/>
    </source>
</evidence>
<name>A0A0D8Y7X3_DICVI</name>
<keyword evidence="9" id="KW-0460">Magnesium</keyword>
<dbReference type="InterPro" id="IPR038887">
    <property type="entry name" value="Nus1/NgBR"/>
</dbReference>
<evidence type="ECO:0000256" key="6">
    <source>
        <dbReference type="ARBA" id="ARBA00022679"/>
    </source>
</evidence>
<keyword evidence="11" id="KW-0472">Membrane</keyword>
<keyword evidence="8" id="KW-0256">Endoplasmic reticulum</keyword>
<keyword evidence="14" id="KW-1185">Reference proteome</keyword>
<organism evidence="13 14">
    <name type="scientific">Dictyocaulus viviparus</name>
    <name type="common">Bovine lungworm</name>
    <dbReference type="NCBI Taxonomy" id="29172"/>
    <lineage>
        <taxon>Eukaryota</taxon>
        <taxon>Metazoa</taxon>
        <taxon>Ecdysozoa</taxon>
        <taxon>Nematoda</taxon>
        <taxon>Chromadorea</taxon>
        <taxon>Rhabditida</taxon>
        <taxon>Rhabditina</taxon>
        <taxon>Rhabditomorpha</taxon>
        <taxon>Strongyloidea</taxon>
        <taxon>Metastrongylidae</taxon>
        <taxon>Dictyocaulus</taxon>
    </lineage>
</organism>
<dbReference type="UniPathway" id="UPA00378"/>
<keyword evidence="7" id="KW-0812">Transmembrane</keyword>
<evidence type="ECO:0000256" key="3">
    <source>
        <dbReference type="ARBA" id="ARBA00004922"/>
    </source>
</evidence>
<accession>A0A0D8Y7X3</accession>
<dbReference type="InterPro" id="IPR036424">
    <property type="entry name" value="UPP_synth-like_sf"/>
</dbReference>
<dbReference type="GO" id="GO:0005789">
    <property type="term" value="C:endoplasmic reticulum membrane"/>
    <property type="evidence" value="ECO:0007669"/>
    <property type="project" value="UniProtKB-SubCell"/>
</dbReference>
<evidence type="ECO:0000256" key="9">
    <source>
        <dbReference type="ARBA" id="ARBA00022842"/>
    </source>
</evidence>
<dbReference type="AlphaFoldDB" id="A0A0D8Y7X3"/>
<dbReference type="GO" id="GO:1904423">
    <property type="term" value="C:dehydrodolichyl diphosphate synthase complex"/>
    <property type="evidence" value="ECO:0007669"/>
    <property type="project" value="InterPro"/>
</dbReference>
<comment type="cofactor">
    <cofactor evidence="1">
        <name>Mg(2+)</name>
        <dbReference type="ChEBI" id="CHEBI:18420"/>
    </cofactor>
</comment>
<dbReference type="EC" id="2.5.1.87" evidence="5"/>
<evidence type="ECO:0000313" key="14">
    <source>
        <dbReference type="Proteomes" id="UP000053766"/>
    </source>
</evidence>
<dbReference type="EMBL" id="KN716170">
    <property type="protein sequence ID" value="KJH52099.1"/>
    <property type="molecule type" value="Genomic_DNA"/>
</dbReference>
<reference evidence="13 14" key="1">
    <citation type="submission" date="2013-11" db="EMBL/GenBank/DDBJ databases">
        <title>Draft genome of the bovine lungworm Dictyocaulus viviparus.</title>
        <authorList>
            <person name="Mitreva M."/>
        </authorList>
    </citation>
    <scope>NUCLEOTIDE SEQUENCE [LARGE SCALE GENOMIC DNA]</scope>
    <source>
        <strain evidence="13 14">HannoverDv2000</strain>
    </source>
</reference>
<keyword evidence="10" id="KW-1133">Transmembrane helix</keyword>